<feature type="compositionally biased region" description="Low complexity" evidence="5">
    <location>
        <begin position="1"/>
        <end position="12"/>
    </location>
</feature>
<dbReference type="GO" id="GO:0030182">
    <property type="term" value="P:neuron differentiation"/>
    <property type="evidence" value="ECO:0007669"/>
    <property type="project" value="TreeGrafter"/>
</dbReference>
<proteinExistence type="predicted"/>
<evidence type="ECO:0000313" key="8">
    <source>
        <dbReference type="WBParaSite" id="maker-unitig_26702-snap-gene-0.2-mRNA-1"/>
    </source>
</evidence>
<dbReference type="GO" id="GO:0000981">
    <property type="term" value="F:DNA-binding transcription factor activity, RNA polymerase II-specific"/>
    <property type="evidence" value="ECO:0007669"/>
    <property type="project" value="TreeGrafter"/>
</dbReference>
<evidence type="ECO:0000256" key="5">
    <source>
        <dbReference type="SAM" id="MobiDB-lite"/>
    </source>
</evidence>
<dbReference type="GO" id="GO:0048468">
    <property type="term" value="P:cell development"/>
    <property type="evidence" value="ECO:0007669"/>
    <property type="project" value="TreeGrafter"/>
</dbReference>
<keyword evidence="4" id="KW-0539">Nucleus</keyword>
<dbReference type="Gene3D" id="1.10.10.60">
    <property type="entry name" value="Homeodomain-like"/>
    <property type="match status" value="1"/>
</dbReference>
<feature type="region of interest" description="Disordered" evidence="5">
    <location>
        <begin position="163"/>
        <end position="189"/>
    </location>
</feature>
<dbReference type="AlphaFoldDB" id="A0A1I8FA76"/>
<feature type="compositionally biased region" description="Polar residues" evidence="5">
    <location>
        <begin position="166"/>
        <end position="178"/>
    </location>
</feature>
<dbReference type="GO" id="GO:0005634">
    <property type="term" value="C:nucleus"/>
    <property type="evidence" value="ECO:0007669"/>
    <property type="project" value="UniProtKB-SubCell"/>
</dbReference>
<keyword evidence="3" id="KW-0371">Homeobox</keyword>
<evidence type="ECO:0000256" key="3">
    <source>
        <dbReference type="ARBA" id="ARBA00023155"/>
    </source>
</evidence>
<feature type="region of interest" description="Disordered" evidence="5">
    <location>
        <begin position="318"/>
        <end position="344"/>
    </location>
</feature>
<keyword evidence="2" id="KW-0238">DNA-binding</keyword>
<dbReference type="WBParaSite" id="maker-unitig_26702-snap-gene-0.2-mRNA-1">
    <property type="protein sequence ID" value="maker-unitig_26702-snap-gene-0.2-mRNA-1"/>
    <property type="gene ID" value="maker-unitig_26702-snap-gene-0.2"/>
</dbReference>
<sequence length="344" mass="37841">MTDSQQQQADAARQCRDRRQAWAGPDAHPALMPLDPQTESLELAAVPAGGPELQPGPALLAIYGGSFAAGKGRFGPQSGRRKTPPERPLECSKAWLNEHKKNPYPTKGEKIMLAIITTMTLTQPHRQVSTLVRQRSPAPQEGEQDDLGSPTVAMMLQAAAAARFQRGQQHLRSRTTTNPEDIPDDGDDLAELDGALATRLRSGNALDGPTKTLQQPQQPPAGSKPRIWSIVDTATKAEPTKRLQTRLTQLQPLPPQTRLAQWSKAEQWGDVFPRPQRICSSKQQTAPSSLAVSWNASSSAAATAHRHFSPRCWAFNQPPQPPQSPFQHQHHHHHHQQIFGMQSL</sequence>
<accession>A0A1I8FA76</accession>
<organism evidence="7 8">
    <name type="scientific">Macrostomum lignano</name>
    <dbReference type="NCBI Taxonomy" id="282301"/>
    <lineage>
        <taxon>Eukaryota</taxon>
        <taxon>Metazoa</taxon>
        <taxon>Spiralia</taxon>
        <taxon>Lophotrochozoa</taxon>
        <taxon>Platyhelminthes</taxon>
        <taxon>Rhabditophora</taxon>
        <taxon>Macrostomorpha</taxon>
        <taxon>Macrostomida</taxon>
        <taxon>Macrostomidae</taxon>
        <taxon>Macrostomum</taxon>
    </lineage>
</organism>
<dbReference type="PANTHER" id="PTHR11211:SF40">
    <property type="entry name" value="MIRROR, ISOFORM C"/>
    <property type="match status" value="1"/>
</dbReference>
<feature type="region of interest" description="Disordered" evidence="5">
    <location>
        <begin position="1"/>
        <end position="33"/>
    </location>
</feature>
<evidence type="ECO:0000313" key="7">
    <source>
        <dbReference type="Proteomes" id="UP000095280"/>
    </source>
</evidence>
<feature type="domain" description="KN homeodomain" evidence="6">
    <location>
        <begin position="95"/>
        <end position="123"/>
    </location>
</feature>
<dbReference type="GO" id="GO:0000978">
    <property type="term" value="F:RNA polymerase II cis-regulatory region sequence-specific DNA binding"/>
    <property type="evidence" value="ECO:0007669"/>
    <property type="project" value="TreeGrafter"/>
</dbReference>
<dbReference type="Pfam" id="PF05920">
    <property type="entry name" value="Homeobox_KN"/>
    <property type="match status" value="1"/>
</dbReference>
<dbReference type="InterPro" id="IPR008422">
    <property type="entry name" value="KN_HD"/>
</dbReference>
<evidence type="ECO:0000259" key="6">
    <source>
        <dbReference type="Pfam" id="PF05920"/>
    </source>
</evidence>
<name>A0A1I8FA76_9PLAT</name>
<dbReference type="PANTHER" id="PTHR11211">
    <property type="entry name" value="IROQUOIS-CLASS HOMEODOMAIN PROTEIN IRX"/>
    <property type="match status" value="1"/>
</dbReference>
<reference evidence="8" key="1">
    <citation type="submission" date="2016-11" db="UniProtKB">
        <authorList>
            <consortium name="WormBaseParasite"/>
        </authorList>
    </citation>
    <scope>IDENTIFICATION</scope>
</reference>
<evidence type="ECO:0000256" key="1">
    <source>
        <dbReference type="ARBA" id="ARBA00004123"/>
    </source>
</evidence>
<evidence type="ECO:0000256" key="2">
    <source>
        <dbReference type="ARBA" id="ARBA00023125"/>
    </source>
</evidence>
<evidence type="ECO:0000256" key="4">
    <source>
        <dbReference type="ARBA" id="ARBA00023242"/>
    </source>
</evidence>
<comment type="subcellular location">
    <subcellularLocation>
        <location evidence="1">Nucleus</location>
    </subcellularLocation>
</comment>
<keyword evidence="7" id="KW-1185">Reference proteome</keyword>
<dbReference type="Proteomes" id="UP000095280">
    <property type="component" value="Unplaced"/>
</dbReference>
<protein>
    <submittedName>
        <fullName evidence="8">Homeobox_KN domain-containing protein</fullName>
    </submittedName>
</protein>
<feature type="region of interest" description="Disordered" evidence="5">
    <location>
        <begin position="202"/>
        <end position="225"/>
    </location>
</feature>